<dbReference type="RefSeq" id="WP_379893468.1">
    <property type="nucleotide sequence ID" value="NZ_CBCSCT010000001.1"/>
</dbReference>
<keyword evidence="3" id="KW-1185">Reference proteome</keyword>
<dbReference type="Pfam" id="PF12840">
    <property type="entry name" value="HTH_20"/>
    <property type="match status" value="1"/>
</dbReference>
<sequence>MKLDISEKSLPVYEALASDVRLQLIQLLAKSPMNIKELADAVGLSSAIMTMHVKKLEKAKIIRTEMMPGKGGVQKICILDVDQIDIEFPQKNEIVREYHRIELSVGHYTDFRIEPTCGLATREHIIGELDETRYFWDPDRVDAKILWFTKGYIEYKVPNFLLTSQKPEELIISMEISSEAPSTNNNWPSDISFFLNQVQLGTWTSPGDFGDSRGKYTPSWWPIEINQYGLLKQLRITRDGTYMDGNKISNVTLDDVDIRQKQWTFRIAVLEDAKHVGGVTLFGTGFGNYNQDISFQLYYTPLQQESAAQA</sequence>
<gene>
    <name evidence="2" type="ORF">ACFPXP_06780</name>
</gene>
<comment type="caution">
    <text evidence="2">The sequence shown here is derived from an EMBL/GenBank/DDBJ whole genome shotgun (WGS) entry which is preliminary data.</text>
</comment>
<dbReference type="Proteomes" id="UP001596250">
    <property type="component" value="Unassembled WGS sequence"/>
</dbReference>
<keyword evidence="1" id="KW-0238">DNA-binding</keyword>
<dbReference type="SUPFAM" id="SSF46785">
    <property type="entry name" value="Winged helix' DNA-binding domain"/>
    <property type="match status" value="1"/>
</dbReference>
<proteinExistence type="predicted"/>
<protein>
    <submittedName>
        <fullName evidence="2">ArsR/SmtB family transcription factor</fullName>
    </submittedName>
</protein>
<dbReference type="EMBL" id="JBHSQV010000036">
    <property type="protein sequence ID" value="MFC5986135.1"/>
    <property type="molecule type" value="Genomic_DNA"/>
</dbReference>
<dbReference type="InterPro" id="IPR011991">
    <property type="entry name" value="ArsR-like_HTH"/>
</dbReference>
<dbReference type="InterPro" id="IPR036390">
    <property type="entry name" value="WH_DNA-bd_sf"/>
</dbReference>
<dbReference type="CDD" id="cd00090">
    <property type="entry name" value="HTH_ARSR"/>
    <property type="match status" value="1"/>
</dbReference>
<evidence type="ECO:0000313" key="3">
    <source>
        <dbReference type="Proteomes" id="UP001596250"/>
    </source>
</evidence>
<reference evidence="3" key="1">
    <citation type="journal article" date="2019" name="Int. J. Syst. Evol. Microbiol.">
        <title>The Global Catalogue of Microorganisms (GCM) 10K type strain sequencing project: providing services to taxonomists for standard genome sequencing and annotation.</title>
        <authorList>
            <consortium name="The Broad Institute Genomics Platform"/>
            <consortium name="The Broad Institute Genome Sequencing Center for Infectious Disease"/>
            <person name="Wu L."/>
            <person name="Ma J."/>
        </authorList>
    </citation>
    <scope>NUCLEOTIDE SEQUENCE [LARGE SCALE GENOMIC DNA]</scope>
    <source>
        <strain evidence="3">CCM 8749</strain>
    </source>
</reference>
<evidence type="ECO:0000313" key="2">
    <source>
        <dbReference type="EMBL" id="MFC5986135.1"/>
    </source>
</evidence>
<dbReference type="Gene3D" id="1.10.10.10">
    <property type="entry name" value="Winged helix-like DNA-binding domain superfamily/Winged helix DNA-binding domain"/>
    <property type="match status" value="1"/>
</dbReference>
<name>A0ABW1IM34_9BACL</name>
<dbReference type="InterPro" id="IPR036388">
    <property type="entry name" value="WH-like_DNA-bd_sf"/>
</dbReference>
<dbReference type="InterPro" id="IPR016943">
    <property type="entry name" value="UCP030050_HTH"/>
</dbReference>
<organism evidence="2 3">
    <name type="scientific">Marinicrinis lubricantis</name>
    <dbReference type="NCBI Taxonomy" id="2086470"/>
    <lineage>
        <taxon>Bacteria</taxon>
        <taxon>Bacillati</taxon>
        <taxon>Bacillota</taxon>
        <taxon>Bacilli</taxon>
        <taxon>Bacillales</taxon>
        <taxon>Paenibacillaceae</taxon>
    </lineage>
</organism>
<dbReference type="PIRSF" id="PIRSF030050">
    <property type="entry name" value="UCP030050_HTH"/>
    <property type="match status" value="1"/>
</dbReference>
<accession>A0ABW1IM34</accession>
<evidence type="ECO:0000256" key="1">
    <source>
        <dbReference type="ARBA" id="ARBA00023125"/>
    </source>
</evidence>